<protein>
    <recommendedName>
        <fullName evidence="1">Apea-like HEPN domain-containing protein</fullName>
    </recommendedName>
</protein>
<evidence type="ECO:0000313" key="2">
    <source>
        <dbReference type="EMBL" id="OXM59683.1"/>
    </source>
</evidence>
<reference evidence="3" key="1">
    <citation type="submission" date="2017-07" db="EMBL/GenBank/DDBJ databases">
        <title>Comparative genome mining reveals phylogenetic distribution patterns of secondary metabolites in Amycolatopsis.</title>
        <authorList>
            <person name="Adamek M."/>
            <person name="Alanjary M."/>
            <person name="Sales-Ortells H."/>
            <person name="Goodfellow M."/>
            <person name="Bull A.T."/>
            <person name="Kalinowski J."/>
            <person name="Ziemert N."/>
        </authorList>
    </citation>
    <scope>NUCLEOTIDE SEQUENCE [LARGE SCALE GENOMIC DNA]</scope>
    <source>
        <strain evidence="3">H5</strain>
    </source>
</reference>
<dbReference type="EMBL" id="NMUL01000077">
    <property type="protein sequence ID" value="OXM59683.1"/>
    <property type="molecule type" value="Genomic_DNA"/>
</dbReference>
<dbReference type="Pfam" id="PF18739">
    <property type="entry name" value="HEPN_Apea"/>
    <property type="match status" value="1"/>
</dbReference>
<dbReference type="InterPro" id="IPR041229">
    <property type="entry name" value="HEPN_Apea"/>
</dbReference>
<comment type="caution">
    <text evidence="2">The sequence shown here is derived from an EMBL/GenBank/DDBJ whole genome shotgun (WGS) entry which is preliminary data.</text>
</comment>
<dbReference type="Proteomes" id="UP000215199">
    <property type="component" value="Unassembled WGS sequence"/>
</dbReference>
<evidence type="ECO:0000259" key="1">
    <source>
        <dbReference type="Pfam" id="PF18739"/>
    </source>
</evidence>
<evidence type="ECO:0000313" key="3">
    <source>
        <dbReference type="Proteomes" id="UP000215199"/>
    </source>
</evidence>
<sequence>MPRLLAGWEALKTEHPTFVDYFVSISTTALPVTSRFIALIAALEGFHSKKYGIGATSPTEFRKQKKGVFRRLREATGVSEEDYQWLHAEGAYLGAYDLKERLRFLAGALPEPVRARVNSAVDPIPPLLQGIVDQPEDIWQVMGKARNNLAHGNNTRQDNAQLAALTRLGHTVAVAFVLESFGVAAERLAVAIDRGDRSIL</sequence>
<gene>
    <name evidence="2" type="ORF">CF165_46680</name>
</gene>
<accession>A0A229SLE7</accession>
<dbReference type="AlphaFoldDB" id="A0A229SLE7"/>
<organism evidence="2 3">
    <name type="scientific">Amycolatopsis vastitatis</name>
    <dbReference type="NCBI Taxonomy" id="1905142"/>
    <lineage>
        <taxon>Bacteria</taxon>
        <taxon>Bacillati</taxon>
        <taxon>Actinomycetota</taxon>
        <taxon>Actinomycetes</taxon>
        <taxon>Pseudonocardiales</taxon>
        <taxon>Pseudonocardiaceae</taxon>
        <taxon>Amycolatopsis</taxon>
    </lineage>
</organism>
<feature type="domain" description="Apea-like HEPN" evidence="1">
    <location>
        <begin position="38"/>
        <end position="186"/>
    </location>
</feature>
<name>A0A229SLE7_9PSEU</name>
<proteinExistence type="predicted"/>
<keyword evidence="3" id="KW-1185">Reference proteome</keyword>